<evidence type="ECO:0008006" key="5">
    <source>
        <dbReference type="Google" id="ProtNLM"/>
    </source>
</evidence>
<feature type="region of interest" description="Disordered" evidence="1">
    <location>
        <begin position="325"/>
        <end position="354"/>
    </location>
</feature>
<proteinExistence type="predicted"/>
<feature type="compositionally biased region" description="Acidic residues" evidence="1">
    <location>
        <begin position="493"/>
        <end position="503"/>
    </location>
</feature>
<evidence type="ECO:0000256" key="2">
    <source>
        <dbReference type="SAM" id="Phobius"/>
    </source>
</evidence>
<feature type="transmembrane region" description="Helical" evidence="2">
    <location>
        <begin position="7"/>
        <end position="26"/>
    </location>
</feature>
<evidence type="ECO:0000313" key="4">
    <source>
        <dbReference type="Proteomes" id="UP000034175"/>
    </source>
</evidence>
<protein>
    <recommendedName>
        <fullName evidence="5">F5/8 type C domain-containing protein</fullName>
    </recommendedName>
</protein>
<accession>A0A0G1P1R3</accession>
<dbReference type="Gene3D" id="2.60.120.260">
    <property type="entry name" value="Galactose-binding domain-like"/>
    <property type="match status" value="1"/>
</dbReference>
<dbReference type="Proteomes" id="UP000034175">
    <property type="component" value="Unassembled WGS sequence"/>
</dbReference>
<feature type="region of interest" description="Disordered" evidence="1">
    <location>
        <begin position="477"/>
        <end position="519"/>
    </location>
</feature>
<keyword evidence="2" id="KW-0812">Transmembrane</keyword>
<keyword evidence="2" id="KW-1133">Transmembrane helix</keyword>
<name>A0A0G1P1R3_9BACT</name>
<evidence type="ECO:0000256" key="1">
    <source>
        <dbReference type="SAM" id="MobiDB-lite"/>
    </source>
</evidence>
<dbReference type="PANTHER" id="PTHR45713:SF6">
    <property type="entry name" value="F5_8 TYPE C DOMAIN-CONTAINING PROTEIN"/>
    <property type="match status" value="1"/>
</dbReference>
<feature type="compositionally biased region" description="Polar residues" evidence="1">
    <location>
        <begin position="330"/>
        <end position="348"/>
    </location>
</feature>
<dbReference type="InterPro" id="IPR051941">
    <property type="entry name" value="BG_Antigen-Binding_Lectin"/>
</dbReference>
<organism evidence="3 4">
    <name type="scientific">Candidatus Magasanikbacteria bacterium GW2011_GWA2_46_17</name>
    <dbReference type="NCBI Taxonomy" id="1619042"/>
    <lineage>
        <taxon>Bacteria</taxon>
        <taxon>Candidatus Magasanikiibacteriota</taxon>
    </lineage>
</organism>
<evidence type="ECO:0000313" key="3">
    <source>
        <dbReference type="EMBL" id="KKU26562.1"/>
    </source>
</evidence>
<dbReference type="PANTHER" id="PTHR45713">
    <property type="entry name" value="FTP DOMAIN-CONTAINING PROTEIN"/>
    <property type="match status" value="1"/>
</dbReference>
<dbReference type="InterPro" id="IPR008979">
    <property type="entry name" value="Galactose-bd-like_sf"/>
</dbReference>
<dbReference type="SUPFAM" id="SSF49785">
    <property type="entry name" value="Galactose-binding domain-like"/>
    <property type="match status" value="1"/>
</dbReference>
<sequence>MKKGLRSLIVIALIVSLGTGSILFVFPKKVDAGMTDCLAGVLFGQTKGKAEVAKAGKSGFGQTVPVKDATVKAMVKANANINANTSGQTQGFTVQRCIVEPLVTIMVRSLLNTFTAQTISWINSGFKGSPLYVTNPEGFLADIADQSLGQFIGGLGDIGQILCSPFDQQLRLSLNLQFNTGGGYYQEIGCRLTDIQQNLQKTFTGGSFGADGWDNWIQLTAQPQNNPYGAFIKASESLSSTIGNRQETSLRELDWGKGFLSSTDPETGEVNTPGSLIEDQLSTTLGVEVQRVGLAKDIDAILGALANQLINQVMGGVGGLLGASRRSGGHTASSYPSADGTYSSSVQSPVERARNSTPAGIIAANEAAQGLPDGLFVETSATAMLGPTATDEFGKPTGPTPIAFCAAFKRNLYSASKAKPDDPLTGTTPIVVKIGGVNSSIATTTTKKGSGAGQWNLADYNRVATFCQSVNMTAPIRSATRDFSEQTKGEDTTGNEEPPEASAEENLARGKPARQSSDWVQRVNDSSIATYPASRAVKGVATGVLLGGSVTNDGTDNWWTVDLGKIYKIYKINVYEFIGRPFSGCVIISKTAFGSSPQSCAAGNNTFPLPSPTSALTSISTGGTEGQYVWIQQMAPRDNMILDEVQVFGAPKTGTNDDLSTPSVVFSPAEQESKPNIDNYYNLTFRNFLSMFKMTANQRQTGLKARLKLLGIRTDGSIQTPQFSSVFAPDSLQINELPVDVQQSSVVFNNNFDLTQGRTVDYKITARIADNPIFTSTGTYLSYKMVMEFFKVVNDREQSIASSTTMFKIQ</sequence>
<reference evidence="3 4" key="1">
    <citation type="journal article" date="2015" name="Nature">
        <title>rRNA introns, odd ribosomes, and small enigmatic genomes across a large radiation of phyla.</title>
        <authorList>
            <person name="Brown C.T."/>
            <person name="Hug L.A."/>
            <person name="Thomas B.C."/>
            <person name="Sharon I."/>
            <person name="Castelle C.J."/>
            <person name="Singh A."/>
            <person name="Wilkins M.J."/>
            <person name="Williams K.H."/>
            <person name="Banfield J.F."/>
        </authorList>
    </citation>
    <scope>NUCLEOTIDE SEQUENCE [LARGE SCALE GENOMIC DNA]</scope>
</reference>
<feature type="compositionally biased region" description="Basic and acidic residues" evidence="1">
    <location>
        <begin position="479"/>
        <end position="491"/>
    </location>
</feature>
<gene>
    <name evidence="3" type="ORF">UX39_C0008G0025</name>
</gene>
<dbReference type="EMBL" id="LCMA01000008">
    <property type="protein sequence ID" value="KKU26562.1"/>
    <property type="molecule type" value="Genomic_DNA"/>
</dbReference>
<dbReference type="AlphaFoldDB" id="A0A0G1P1R3"/>
<keyword evidence="2" id="KW-0472">Membrane</keyword>
<comment type="caution">
    <text evidence="3">The sequence shown here is derived from an EMBL/GenBank/DDBJ whole genome shotgun (WGS) entry which is preliminary data.</text>
</comment>